<dbReference type="PANTHER" id="PTHR21064:SF6">
    <property type="entry name" value="AMINOGLYCOSIDE PHOSPHOTRANSFERASE DOMAIN-CONTAINING PROTEIN"/>
    <property type="match status" value="1"/>
</dbReference>
<name>A0ABU8S885_9SPHN</name>
<evidence type="ECO:0000259" key="2">
    <source>
        <dbReference type="Pfam" id="PF01636"/>
    </source>
</evidence>
<gene>
    <name evidence="3" type="ORF">WG900_07555</name>
</gene>
<dbReference type="RefSeq" id="WP_339966039.1">
    <property type="nucleotide sequence ID" value="NZ_JBBHJY010000003.1"/>
</dbReference>
<reference evidence="3 4" key="1">
    <citation type="submission" date="2024-03" db="EMBL/GenBank/DDBJ databases">
        <authorList>
            <person name="Jo J.-H."/>
        </authorList>
    </citation>
    <scope>NUCLEOTIDE SEQUENCE [LARGE SCALE GENOMIC DNA]</scope>
    <source>
        <strain evidence="3 4">AS3R-12</strain>
    </source>
</reference>
<dbReference type="InterPro" id="IPR011009">
    <property type="entry name" value="Kinase-like_dom_sf"/>
</dbReference>
<evidence type="ECO:0000313" key="3">
    <source>
        <dbReference type="EMBL" id="MEJ6009771.1"/>
    </source>
</evidence>
<dbReference type="Gene3D" id="3.30.200.20">
    <property type="entry name" value="Phosphorylase Kinase, domain 1"/>
    <property type="match status" value="1"/>
</dbReference>
<proteinExistence type="inferred from homology"/>
<dbReference type="PANTHER" id="PTHR21064">
    <property type="entry name" value="AMINOGLYCOSIDE PHOSPHOTRANSFERASE DOMAIN-CONTAINING PROTEIN-RELATED"/>
    <property type="match status" value="1"/>
</dbReference>
<dbReference type="EMBL" id="JBBHJY010000003">
    <property type="protein sequence ID" value="MEJ6009771.1"/>
    <property type="molecule type" value="Genomic_DNA"/>
</dbReference>
<comment type="similarity">
    <text evidence="1">Belongs to the pseudomonas-type ThrB family.</text>
</comment>
<sequence>MLCAPSSPDNPLVGAVVSHSVLHPDFIAAEVARRYDLPAPVDAFLLYRGMNDVYLIKDGSGTQFALRSWRKTWRDVDSVGYELSFLDFLREKGFPASVAVPQKDGCLWFKTAAPEGDRALALYDWAPGCKFGDCLSEDTAHRIGALFAEMHLLGSQWIGADHKYTTDQAKEYSVWMPALIDFVYDRPDDLRDYPIIAERMAERFDKLAAEGMPMGVCHRDFHPSNVHVNEDGLITLLDFDALGEDFLMQDVKNYTWGNLFYGFSPAYSEAFEAGYASVRPFTAAEIENQELFLMAKAFRLVSGMADSSRSVGRGTLRFRGLDWLGDYIKTRAQALELL</sequence>
<dbReference type="Pfam" id="PF01636">
    <property type="entry name" value="APH"/>
    <property type="match status" value="1"/>
</dbReference>
<dbReference type="InterPro" id="IPR050249">
    <property type="entry name" value="Pseudomonas-type_ThrB"/>
</dbReference>
<dbReference type="SUPFAM" id="SSF56112">
    <property type="entry name" value="Protein kinase-like (PK-like)"/>
    <property type="match status" value="1"/>
</dbReference>
<evidence type="ECO:0000313" key="4">
    <source>
        <dbReference type="Proteomes" id="UP001379235"/>
    </source>
</evidence>
<comment type="caution">
    <text evidence="3">The sequence shown here is derived from an EMBL/GenBank/DDBJ whole genome shotgun (WGS) entry which is preliminary data.</text>
</comment>
<evidence type="ECO:0000256" key="1">
    <source>
        <dbReference type="ARBA" id="ARBA00038240"/>
    </source>
</evidence>
<feature type="domain" description="Aminoglycoside phosphotransferase" evidence="2">
    <location>
        <begin position="51"/>
        <end position="279"/>
    </location>
</feature>
<dbReference type="Gene3D" id="3.90.1200.10">
    <property type="match status" value="1"/>
</dbReference>
<dbReference type="InterPro" id="IPR002575">
    <property type="entry name" value="Aminoglycoside_PTrfase"/>
</dbReference>
<accession>A0ABU8S885</accession>
<organism evidence="3 4">
    <name type="scientific">Novosphingobium aquae</name>
    <dbReference type="NCBI Taxonomy" id="3133435"/>
    <lineage>
        <taxon>Bacteria</taxon>
        <taxon>Pseudomonadati</taxon>
        <taxon>Pseudomonadota</taxon>
        <taxon>Alphaproteobacteria</taxon>
        <taxon>Sphingomonadales</taxon>
        <taxon>Sphingomonadaceae</taxon>
        <taxon>Novosphingobium</taxon>
    </lineage>
</organism>
<protein>
    <submittedName>
        <fullName evidence="3">Phosphotransferase</fullName>
    </submittedName>
</protein>
<dbReference type="Proteomes" id="UP001379235">
    <property type="component" value="Unassembled WGS sequence"/>
</dbReference>
<keyword evidence="4" id="KW-1185">Reference proteome</keyword>